<evidence type="ECO:0000256" key="2">
    <source>
        <dbReference type="ARBA" id="ARBA00022884"/>
    </source>
</evidence>
<gene>
    <name evidence="5" type="ORF">BPAG_LOCUS2330</name>
</gene>
<reference evidence="7" key="1">
    <citation type="submission" date="2016-04" db="UniProtKB">
        <authorList>
            <consortium name="WormBaseParasite"/>
        </authorList>
    </citation>
    <scope>IDENTIFICATION</scope>
</reference>
<organism evidence="7">
    <name type="scientific">Brugia pahangi</name>
    <name type="common">Filarial nematode worm</name>
    <dbReference type="NCBI Taxonomy" id="6280"/>
    <lineage>
        <taxon>Eukaryota</taxon>
        <taxon>Metazoa</taxon>
        <taxon>Ecdysozoa</taxon>
        <taxon>Nematoda</taxon>
        <taxon>Chromadorea</taxon>
        <taxon>Rhabditida</taxon>
        <taxon>Spirurina</taxon>
        <taxon>Spiruromorpha</taxon>
        <taxon>Filarioidea</taxon>
        <taxon>Onchocercidae</taxon>
        <taxon>Brugia</taxon>
    </lineage>
</organism>
<feature type="domain" description="RRM" evidence="4">
    <location>
        <begin position="192"/>
        <end position="276"/>
    </location>
</feature>
<protein>
    <submittedName>
        <fullName evidence="7">RNA-binding protein 19</fullName>
    </submittedName>
</protein>
<dbReference type="SMART" id="SM00360">
    <property type="entry name" value="RRM"/>
    <property type="match status" value="2"/>
</dbReference>
<dbReference type="AlphaFoldDB" id="A0A158PQK9"/>
<dbReference type="Pfam" id="PF00076">
    <property type="entry name" value="RRM_1"/>
    <property type="match status" value="2"/>
</dbReference>
<evidence type="ECO:0000256" key="1">
    <source>
        <dbReference type="ARBA" id="ARBA00022737"/>
    </source>
</evidence>
<evidence type="ECO:0000313" key="5">
    <source>
        <dbReference type="EMBL" id="VDN83516.1"/>
    </source>
</evidence>
<evidence type="ECO:0000256" key="3">
    <source>
        <dbReference type="PROSITE-ProRule" id="PRU00176"/>
    </source>
</evidence>
<dbReference type="EMBL" id="UZAD01000318">
    <property type="protein sequence ID" value="VDN83516.1"/>
    <property type="molecule type" value="Genomic_DNA"/>
</dbReference>
<proteinExistence type="predicted"/>
<dbReference type="CDD" id="cd12318">
    <property type="entry name" value="RRM5_RBM19_like"/>
    <property type="match status" value="1"/>
</dbReference>
<dbReference type="STRING" id="6280.A0A158PQK9"/>
<evidence type="ECO:0000259" key="4">
    <source>
        <dbReference type="PROSITE" id="PS50102"/>
    </source>
</evidence>
<keyword evidence="2 3" id="KW-0694">RNA-binding</keyword>
<dbReference type="Gene3D" id="3.30.70.330">
    <property type="match status" value="3"/>
</dbReference>
<dbReference type="PANTHER" id="PTHR24012">
    <property type="entry name" value="RNA BINDING PROTEIN"/>
    <property type="match status" value="1"/>
</dbReference>
<dbReference type="InterPro" id="IPR000504">
    <property type="entry name" value="RRM_dom"/>
</dbReference>
<name>A0A158PQK9_BRUPA</name>
<dbReference type="InterPro" id="IPR012677">
    <property type="entry name" value="Nucleotide-bd_a/b_plait_sf"/>
</dbReference>
<dbReference type="WBParaSite" id="BPAG_0000236001-mRNA-1">
    <property type="protein sequence ID" value="BPAG_0000236001-mRNA-1"/>
    <property type="gene ID" value="BPAG_0000236001"/>
</dbReference>
<evidence type="ECO:0000313" key="6">
    <source>
        <dbReference type="Proteomes" id="UP000278627"/>
    </source>
</evidence>
<dbReference type="SUPFAM" id="SSF54928">
    <property type="entry name" value="RNA-binding domain, RBD"/>
    <property type="match status" value="1"/>
</dbReference>
<reference evidence="5 6" key="2">
    <citation type="submission" date="2018-11" db="EMBL/GenBank/DDBJ databases">
        <authorList>
            <consortium name="Pathogen Informatics"/>
        </authorList>
    </citation>
    <scope>NUCLEOTIDE SEQUENCE [LARGE SCALE GENOMIC DNA]</scope>
</reference>
<feature type="domain" description="RRM" evidence="4">
    <location>
        <begin position="298"/>
        <end position="386"/>
    </location>
</feature>
<dbReference type="InterPro" id="IPR035979">
    <property type="entry name" value="RBD_domain_sf"/>
</dbReference>
<dbReference type="GO" id="GO:0003723">
    <property type="term" value="F:RNA binding"/>
    <property type="evidence" value="ECO:0007669"/>
    <property type="project" value="UniProtKB-UniRule"/>
</dbReference>
<dbReference type="PROSITE" id="PS50102">
    <property type="entry name" value="RRM"/>
    <property type="match status" value="2"/>
</dbReference>
<accession>A0A158PQK9</accession>
<dbReference type="InterPro" id="IPR034423">
    <property type="entry name" value="RBM19_RRM5"/>
</dbReference>
<keyword evidence="6" id="KW-1185">Reference proteome</keyword>
<keyword evidence="1" id="KW-0677">Repeat</keyword>
<dbReference type="Proteomes" id="UP000278627">
    <property type="component" value="Unassembled WGS sequence"/>
</dbReference>
<evidence type="ECO:0000313" key="7">
    <source>
        <dbReference type="WBParaSite" id="BPAG_0000236001-mRNA-1"/>
    </source>
</evidence>
<sequence>MVSTEVILRQAVTGGITAILEMENSVDAQKAFNTLAYTRFRSQPLFLEWAPYDLFKLGKLESKDEDQKQHRPEIQTERKDNEFIKEDKKLRRSKKHRLTEESVEAIELQEKGTKTLVKNIITSLQELLRNAGQNYIELLFLVVSVETVKSGTIAKDGDMQQQSAVEMQIAEIRNDHSDDNAKEKDDQLLPGTTLFVKNLSFKTTDEGLRNKFESRFRIRSATVSKKRGDATDATKTLSMGFGFITFYQPEDAQQAIKDMQGVLLDGHCLMLKLSHREVVSDKIIARKGVDKLEQGEATKILIRNIPFQATRKEVKQLFATFGEIRSFRMPKKAGLFHLSVGASAEGHRGFGFVDYLTRADARRAFNGLVHSTHFYGRRLVLEWAKPDSNLEELREKAAANLSGNKGEVRLQKKMMRKIEQDLTVIDDD</sequence>